<dbReference type="SUPFAM" id="SSF54928">
    <property type="entry name" value="RNA-binding domain, RBD"/>
    <property type="match status" value="2"/>
</dbReference>
<dbReference type="GO" id="GO:0000785">
    <property type="term" value="C:chromatin"/>
    <property type="evidence" value="ECO:0007669"/>
    <property type="project" value="TreeGrafter"/>
</dbReference>
<dbReference type="PROSITE" id="PS50102">
    <property type="entry name" value="RRM"/>
    <property type="match status" value="2"/>
</dbReference>
<evidence type="ECO:0000259" key="5">
    <source>
        <dbReference type="PROSITE" id="PS50102"/>
    </source>
</evidence>
<proteinExistence type="predicted"/>
<evidence type="ECO:0000313" key="6">
    <source>
        <dbReference type="EMBL" id="KAI6657977.1"/>
    </source>
</evidence>
<dbReference type="CDD" id="cd00590">
    <property type="entry name" value="RRM_SF"/>
    <property type="match status" value="1"/>
</dbReference>
<dbReference type="GO" id="GO:0010468">
    <property type="term" value="P:regulation of gene expression"/>
    <property type="evidence" value="ECO:0007669"/>
    <property type="project" value="TreeGrafter"/>
</dbReference>
<feature type="region of interest" description="Disordered" evidence="4">
    <location>
        <begin position="307"/>
        <end position="377"/>
    </location>
</feature>
<sequence length="377" mass="39658">MSDRESDNKHAKVFVGGISIHTTDLGFKEAFKPYGEITDSIILRDPETNRSRGFGFITFKLSDSVDTVLSGRPIVIDEREVDVKRAIPKEANNPQAHARTKKVFIGGLPNDITKEELTDFFRLKGPIDEIELVYKEGLFKGFGFITFEDCDTADKVIVDGEYDLRSNKRLCRVSKASTRGRQQQQYNNYQQMGGYGPPNFGGHQSHPAGSYYGGDGGEGDAYYGSDFNGGFHGHKSGYMPMSRGAYQGPSSGYSGSGGGGYSGSGGGGYSGSGGGGYSGSGGGGYSSSGGGGHSGMLQSPGYEARGFAQHQQQGGYSQGPSQYSEYMYGGGGHSGGGGGAGSGFPGGSSSQYMSYKGDSMRGSGSGGRGGRSRYKPY</sequence>
<dbReference type="AlphaFoldDB" id="A0AAV7K9P0"/>
<gene>
    <name evidence="6" type="ORF">LOD99_15694</name>
</gene>
<dbReference type="GO" id="GO:0003723">
    <property type="term" value="F:RNA binding"/>
    <property type="evidence" value="ECO:0007669"/>
    <property type="project" value="UniProtKB-UniRule"/>
</dbReference>
<evidence type="ECO:0000256" key="2">
    <source>
        <dbReference type="ARBA" id="ARBA00023242"/>
    </source>
</evidence>
<organism evidence="6 7">
    <name type="scientific">Oopsacas minuta</name>
    <dbReference type="NCBI Taxonomy" id="111878"/>
    <lineage>
        <taxon>Eukaryota</taxon>
        <taxon>Metazoa</taxon>
        <taxon>Porifera</taxon>
        <taxon>Hexactinellida</taxon>
        <taxon>Hexasterophora</taxon>
        <taxon>Lyssacinosida</taxon>
        <taxon>Leucopsacidae</taxon>
        <taxon>Oopsacas</taxon>
    </lineage>
</organism>
<dbReference type="Pfam" id="PF00076">
    <property type="entry name" value="RRM_1"/>
    <property type="match status" value="2"/>
</dbReference>
<feature type="compositionally biased region" description="Gly residues" evidence="4">
    <location>
        <begin position="328"/>
        <end position="346"/>
    </location>
</feature>
<evidence type="ECO:0000313" key="7">
    <source>
        <dbReference type="Proteomes" id="UP001165289"/>
    </source>
</evidence>
<dbReference type="InterPro" id="IPR000504">
    <property type="entry name" value="RRM_dom"/>
</dbReference>
<dbReference type="Proteomes" id="UP001165289">
    <property type="component" value="Unassembled WGS sequence"/>
</dbReference>
<evidence type="ECO:0000256" key="3">
    <source>
        <dbReference type="PROSITE-ProRule" id="PRU00176"/>
    </source>
</evidence>
<keyword evidence="7" id="KW-1185">Reference proteome</keyword>
<evidence type="ECO:0000256" key="1">
    <source>
        <dbReference type="ARBA" id="ARBA00004123"/>
    </source>
</evidence>
<dbReference type="PANTHER" id="PTHR48033:SF17">
    <property type="entry name" value="RRM DOMAIN-CONTAINING PROTEIN"/>
    <property type="match status" value="1"/>
</dbReference>
<keyword evidence="2" id="KW-0539">Nucleus</keyword>
<keyword evidence="3" id="KW-0694">RNA-binding</keyword>
<feature type="domain" description="RRM" evidence="5">
    <location>
        <begin position="101"/>
        <end position="178"/>
    </location>
</feature>
<dbReference type="InterPro" id="IPR035979">
    <property type="entry name" value="RBD_domain_sf"/>
</dbReference>
<dbReference type="Gene3D" id="3.30.70.330">
    <property type="match status" value="2"/>
</dbReference>
<dbReference type="SMART" id="SM00360">
    <property type="entry name" value="RRM"/>
    <property type="match status" value="2"/>
</dbReference>
<comment type="caution">
    <text evidence="6">The sequence shown here is derived from an EMBL/GenBank/DDBJ whole genome shotgun (WGS) entry which is preliminary data.</text>
</comment>
<dbReference type="EMBL" id="JAKMXF010000110">
    <property type="protein sequence ID" value="KAI6657977.1"/>
    <property type="molecule type" value="Genomic_DNA"/>
</dbReference>
<feature type="domain" description="RRM" evidence="5">
    <location>
        <begin position="11"/>
        <end position="88"/>
    </location>
</feature>
<accession>A0AAV7K9P0</accession>
<name>A0AAV7K9P0_9METZ</name>
<comment type="subcellular location">
    <subcellularLocation>
        <location evidence="1">Nucleus</location>
    </subcellularLocation>
</comment>
<protein>
    <recommendedName>
        <fullName evidence="5">RRM domain-containing protein</fullName>
    </recommendedName>
</protein>
<dbReference type="PANTHER" id="PTHR48033">
    <property type="entry name" value="RNA-BINDING (RRM/RBD/RNP MOTIFS) FAMILY PROTEIN"/>
    <property type="match status" value="1"/>
</dbReference>
<reference evidence="6 7" key="1">
    <citation type="journal article" date="2023" name="BMC Biol.">
        <title>The compact genome of the sponge Oopsacas minuta (Hexactinellida) is lacking key metazoan core genes.</title>
        <authorList>
            <person name="Santini S."/>
            <person name="Schenkelaars Q."/>
            <person name="Jourda C."/>
            <person name="Duchesne M."/>
            <person name="Belahbib H."/>
            <person name="Rocher C."/>
            <person name="Selva M."/>
            <person name="Riesgo A."/>
            <person name="Vervoort M."/>
            <person name="Leys S.P."/>
            <person name="Kodjabachian L."/>
            <person name="Le Bivic A."/>
            <person name="Borchiellini C."/>
            <person name="Claverie J.M."/>
            <person name="Renard E."/>
        </authorList>
    </citation>
    <scope>NUCLEOTIDE SEQUENCE [LARGE SCALE GENOMIC DNA]</scope>
    <source>
        <strain evidence="6">SPO-2</strain>
    </source>
</reference>
<dbReference type="InterPro" id="IPR012677">
    <property type="entry name" value="Nucleotide-bd_a/b_plait_sf"/>
</dbReference>
<feature type="compositionally biased region" description="Low complexity" evidence="4">
    <location>
        <begin position="309"/>
        <end position="326"/>
    </location>
</feature>
<dbReference type="GO" id="GO:0005654">
    <property type="term" value="C:nucleoplasm"/>
    <property type="evidence" value="ECO:0007669"/>
    <property type="project" value="TreeGrafter"/>
</dbReference>
<evidence type="ECO:0000256" key="4">
    <source>
        <dbReference type="SAM" id="MobiDB-lite"/>
    </source>
</evidence>